<dbReference type="RefSeq" id="WP_257726184.1">
    <property type="nucleotide sequence ID" value="NZ_JANLFC010000106.1"/>
</dbReference>
<dbReference type="Proteomes" id="UP001204061">
    <property type="component" value="Unassembled WGS sequence"/>
</dbReference>
<proteinExistence type="predicted"/>
<evidence type="ECO:0000313" key="2">
    <source>
        <dbReference type="Proteomes" id="UP001204061"/>
    </source>
</evidence>
<gene>
    <name evidence="1" type="ORF">NS965_22275</name>
</gene>
<protein>
    <submittedName>
        <fullName evidence="1">Transposase</fullName>
    </submittedName>
</protein>
<dbReference type="EMBL" id="JANLFC010000106">
    <property type="protein sequence ID" value="MCR4451118.1"/>
    <property type="molecule type" value="Genomic_DNA"/>
</dbReference>
<evidence type="ECO:0000313" key="1">
    <source>
        <dbReference type="EMBL" id="MCR4451118.1"/>
    </source>
</evidence>
<dbReference type="AlphaFoldDB" id="A0AAW5MIW3"/>
<sequence>MTIEPKAHGAALLCADLDHCPMCGSELRTGTDDRSFECPGCVYTEQEVSHA</sequence>
<reference evidence="1" key="1">
    <citation type="submission" date="2022-08" db="EMBL/GenBank/DDBJ databases">
        <title>A global survey of hypervirulent Aeromonas hydrophila identified this emerging pathogen in farmed fish in the lower Mekong River basin.</title>
        <authorList>
            <person name="Xu T."/>
            <person name="Rasmussen-Ivey C.R."/>
            <person name="Moen F.S."/>
            <person name="Fernandez Bravo A."/>
            <person name="Lamy B."/>
            <person name="Beaz-Hidalgo R."/>
            <person name="Khan C.D."/>
            <person name="Castro Escarpulli G."/>
            <person name="Yasin I.S.M."/>
            <person name="Figueras M.J."/>
            <person name="Azzam Sayuti M."/>
            <person name="Karim M.M."/>
            <person name="Alam K.M."/>
            <person name="Le T.T.T."/>
            <person name="Thao N.H.P."/>
            <person name="Addo S."/>
            <person name="Duodu S."/>
            <person name="Ali S."/>
            <person name="Mey S."/>
            <person name="Somony T."/>
            <person name="Liles M.R."/>
        </authorList>
    </citation>
    <scope>NUCLEOTIDE SEQUENCE</scope>
    <source>
        <strain evidence="1">0.14</strain>
    </source>
</reference>
<accession>A0AAW5MIW3</accession>
<name>A0AAW5MIW3_AERVE</name>
<comment type="caution">
    <text evidence="1">The sequence shown here is derived from an EMBL/GenBank/DDBJ whole genome shotgun (WGS) entry which is preliminary data.</text>
</comment>
<organism evidence="1 2">
    <name type="scientific">Aeromonas veronii</name>
    <dbReference type="NCBI Taxonomy" id="654"/>
    <lineage>
        <taxon>Bacteria</taxon>
        <taxon>Pseudomonadati</taxon>
        <taxon>Pseudomonadota</taxon>
        <taxon>Gammaproteobacteria</taxon>
        <taxon>Aeromonadales</taxon>
        <taxon>Aeromonadaceae</taxon>
        <taxon>Aeromonas</taxon>
    </lineage>
</organism>